<dbReference type="SUPFAM" id="SSF81665">
    <property type="entry name" value="Calcium ATPase, transmembrane domain M"/>
    <property type="match status" value="1"/>
</dbReference>
<evidence type="ECO:0000313" key="3">
    <source>
        <dbReference type="Proteomes" id="UP000076858"/>
    </source>
</evidence>
<dbReference type="InterPro" id="IPR023298">
    <property type="entry name" value="ATPase_P-typ_TM_dom_sf"/>
</dbReference>
<evidence type="ECO:0000256" key="1">
    <source>
        <dbReference type="SAM" id="Phobius"/>
    </source>
</evidence>
<feature type="transmembrane region" description="Helical" evidence="1">
    <location>
        <begin position="12"/>
        <end position="31"/>
    </location>
</feature>
<gene>
    <name evidence="2" type="ORF">APZ42_006515</name>
</gene>
<keyword evidence="1" id="KW-1133">Transmembrane helix</keyword>
<dbReference type="STRING" id="35525.A0A162D3G2"/>
<feature type="non-terminal residue" evidence="2">
    <location>
        <position position="47"/>
    </location>
</feature>
<sequence length="47" mass="5492">ELGQEESKYHEWIEGVAILISVIVVVLVTAFNDYTKERQFRGLQNRI</sequence>
<proteinExistence type="predicted"/>
<organism evidence="2 3">
    <name type="scientific">Daphnia magna</name>
    <dbReference type="NCBI Taxonomy" id="35525"/>
    <lineage>
        <taxon>Eukaryota</taxon>
        <taxon>Metazoa</taxon>
        <taxon>Ecdysozoa</taxon>
        <taxon>Arthropoda</taxon>
        <taxon>Crustacea</taxon>
        <taxon>Branchiopoda</taxon>
        <taxon>Diplostraca</taxon>
        <taxon>Cladocera</taxon>
        <taxon>Anomopoda</taxon>
        <taxon>Daphniidae</taxon>
        <taxon>Daphnia</taxon>
    </lineage>
</organism>
<accession>A0A162D3G2</accession>
<reference evidence="2 3" key="1">
    <citation type="submission" date="2016-03" db="EMBL/GenBank/DDBJ databases">
        <title>EvidentialGene: Evidence-directed Construction of Genes on Genomes.</title>
        <authorList>
            <person name="Gilbert D.G."/>
            <person name="Choi J.-H."/>
            <person name="Mockaitis K."/>
            <person name="Colbourne J."/>
            <person name="Pfrender M."/>
        </authorList>
    </citation>
    <scope>NUCLEOTIDE SEQUENCE [LARGE SCALE GENOMIC DNA]</scope>
    <source>
        <strain evidence="2 3">Xinb3</strain>
        <tissue evidence="2">Complete organism</tissue>
    </source>
</reference>
<name>A0A162D3G2_9CRUS</name>
<dbReference type="AlphaFoldDB" id="A0A162D3G2"/>
<comment type="caution">
    <text evidence="2">The sequence shown here is derived from an EMBL/GenBank/DDBJ whole genome shotgun (WGS) entry which is preliminary data.</text>
</comment>
<evidence type="ECO:0000313" key="2">
    <source>
        <dbReference type="EMBL" id="KZR98184.1"/>
    </source>
</evidence>
<keyword evidence="1" id="KW-0812">Transmembrane</keyword>
<dbReference type="Proteomes" id="UP000076858">
    <property type="component" value="Unassembled WGS sequence"/>
</dbReference>
<keyword evidence="1" id="KW-0472">Membrane</keyword>
<dbReference type="EMBL" id="LRGB01018089">
    <property type="protein sequence ID" value="KZR98184.1"/>
    <property type="molecule type" value="Genomic_DNA"/>
</dbReference>
<protein>
    <submittedName>
        <fullName evidence="2">Plasma membrane calcium-transporting ATPase 3</fullName>
    </submittedName>
</protein>
<feature type="non-terminal residue" evidence="2">
    <location>
        <position position="1"/>
    </location>
</feature>
<keyword evidence="3" id="KW-1185">Reference proteome</keyword>